<evidence type="ECO:0000259" key="1">
    <source>
        <dbReference type="Pfam" id="PF04471"/>
    </source>
</evidence>
<dbReference type="Proteomes" id="UP000176101">
    <property type="component" value="Unassembled WGS sequence"/>
</dbReference>
<accession>A0A1E7JWM6</accession>
<organism evidence="2 3">
    <name type="scientific">Streptomyces oceani</name>
    <dbReference type="NCBI Taxonomy" id="1075402"/>
    <lineage>
        <taxon>Bacteria</taxon>
        <taxon>Bacillati</taxon>
        <taxon>Actinomycetota</taxon>
        <taxon>Actinomycetes</taxon>
        <taxon>Kitasatosporales</taxon>
        <taxon>Streptomycetaceae</taxon>
        <taxon>Streptomyces</taxon>
    </lineage>
</organism>
<keyword evidence="3" id="KW-1185">Reference proteome</keyword>
<proteinExistence type="predicted"/>
<dbReference type="InterPro" id="IPR011856">
    <property type="entry name" value="tRNA_endonuc-like_dom_sf"/>
</dbReference>
<name>A0A1E7JWM6_9ACTN</name>
<dbReference type="SUPFAM" id="SSF52980">
    <property type="entry name" value="Restriction endonuclease-like"/>
    <property type="match status" value="1"/>
</dbReference>
<dbReference type="STRING" id="1075402.AN216_22180"/>
<dbReference type="PATRIC" id="fig|1075402.3.peg.635"/>
<dbReference type="GO" id="GO:0003677">
    <property type="term" value="F:DNA binding"/>
    <property type="evidence" value="ECO:0007669"/>
    <property type="project" value="InterPro"/>
</dbReference>
<dbReference type="EMBL" id="LJGU01000148">
    <property type="protein sequence ID" value="OEU96068.1"/>
    <property type="molecule type" value="Genomic_DNA"/>
</dbReference>
<dbReference type="RefSeq" id="WP_070198458.1">
    <property type="nucleotide sequence ID" value="NZ_LJGU01000148.1"/>
</dbReference>
<comment type="caution">
    <text evidence="2">The sequence shown here is derived from an EMBL/GenBank/DDBJ whole genome shotgun (WGS) entry which is preliminary data.</text>
</comment>
<dbReference type="InterPro" id="IPR052906">
    <property type="entry name" value="Type_IV_Methyl-Rstrct_Enzyme"/>
</dbReference>
<dbReference type="PANTHER" id="PTHR30015:SF6">
    <property type="entry name" value="SLL1429 PROTEIN"/>
    <property type="match status" value="1"/>
</dbReference>
<dbReference type="Gene3D" id="3.40.1350.10">
    <property type="match status" value="1"/>
</dbReference>
<evidence type="ECO:0000313" key="3">
    <source>
        <dbReference type="Proteomes" id="UP000176101"/>
    </source>
</evidence>
<reference evidence="2 3" key="1">
    <citation type="journal article" date="2016" name="Front. Microbiol.">
        <title>Comparative Genomics Analysis of Streptomyces Species Reveals Their Adaptation to the Marine Environment and Their Diversity at the Genomic Level.</title>
        <authorList>
            <person name="Tian X."/>
            <person name="Zhang Z."/>
            <person name="Yang T."/>
            <person name="Chen M."/>
            <person name="Li J."/>
            <person name="Chen F."/>
            <person name="Yang J."/>
            <person name="Li W."/>
            <person name="Zhang B."/>
            <person name="Zhang Z."/>
            <person name="Wu J."/>
            <person name="Zhang C."/>
            <person name="Long L."/>
            <person name="Xiao J."/>
        </authorList>
    </citation>
    <scope>NUCLEOTIDE SEQUENCE [LARGE SCALE GENOMIC DNA]</scope>
    <source>
        <strain evidence="2 3">SCSIO 02100</strain>
    </source>
</reference>
<dbReference type="PANTHER" id="PTHR30015">
    <property type="entry name" value="MRR RESTRICTION SYSTEM PROTEIN"/>
    <property type="match status" value="1"/>
</dbReference>
<dbReference type="GO" id="GO:0015666">
    <property type="term" value="F:restriction endodeoxyribonuclease activity"/>
    <property type="evidence" value="ECO:0007669"/>
    <property type="project" value="TreeGrafter"/>
</dbReference>
<protein>
    <recommendedName>
        <fullName evidence="1">Restriction endonuclease type IV Mrr domain-containing protein</fullName>
    </recommendedName>
</protein>
<sequence length="354" mass="39427">MVHEGVLVESRTMRASVAEHTEALDRAKTLSLLPDGMHVTTRMVADYFEVGIEAIRSLVKDHRAELSENGYRVLTGAEVESFKDLTSLDKYTGRHLALFTRRTVLNVAMLLRDSIVARHVRTNLLDTEQWARTASTTAPVDNSVIHNLVAWLDARIRETVAHQLGQHDARMTRIAEDSVRTVIGQTVVPLLNHAIRADDERRREISDIRREVAAIDRALRARMPVGGMAAMDAMSWREFEEHVAGLCRRDGCVSVANTSRTSDLSADLVGRTADGRTLVVQCKHFAPYRKVESGEMQKFIGMAKVEYTADIALFVTTATFTPAAVDLAVRHGVTAVHRGLLERWSAGRALQVLR</sequence>
<dbReference type="InterPro" id="IPR007560">
    <property type="entry name" value="Restrct_endonuc_IV_Mrr"/>
</dbReference>
<dbReference type="Pfam" id="PF04471">
    <property type="entry name" value="Mrr_cat"/>
    <property type="match status" value="1"/>
</dbReference>
<dbReference type="InterPro" id="IPR011335">
    <property type="entry name" value="Restrct_endonuc-II-like"/>
</dbReference>
<evidence type="ECO:0000313" key="2">
    <source>
        <dbReference type="EMBL" id="OEU96068.1"/>
    </source>
</evidence>
<dbReference type="AlphaFoldDB" id="A0A1E7JWM6"/>
<dbReference type="GO" id="GO:0009307">
    <property type="term" value="P:DNA restriction-modification system"/>
    <property type="evidence" value="ECO:0007669"/>
    <property type="project" value="InterPro"/>
</dbReference>
<dbReference type="OrthoDB" id="3527311at2"/>
<feature type="domain" description="Restriction endonuclease type IV Mrr" evidence="1">
    <location>
        <begin position="232"/>
        <end position="344"/>
    </location>
</feature>
<gene>
    <name evidence="2" type="ORF">AN216_22180</name>
</gene>